<feature type="compositionally biased region" description="Polar residues" evidence="1">
    <location>
        <begin position="151"/>
        <end position="160"/>
    </location>
</feature>
<dbReference type="Proteomes" id="UP000712600">
    <property type="component" value="Unassembled WGS sequence"/>
</dbReference>
<reference evidence="2" key="1">
    <citation type="submission" date="2019-12" db="EMBL/GenBank/DDBJ databases">
        <title>Genome sequencing and annotation of Brassica cretica.</title>
        <authorList>
            <person name="Studholme D.J."/>
            <person name="Sarris P."/>
        </authorList>
    </citation>
    <scope>NUCLEOTIDE SEQUENCE</scope>
    <source>
        <strain evidence="2">PFS-109/04</strain>
        <tissue evidence="2">Leaf</tissue>
    </source>
</reference>
<proteinExistence type="predicted"/>
<evidence type="ECO:0000313" key="2">
    <source>
        <dbReference type="EMBL" id="KAF3508527.1"/>
    </source>
</evidence>
<name>A0A8S9P5M3_BRACR</name>
<feature type="region of interest" description="Disordered" evidence="1">
    <location>
        <begin position="53"/>
        <end position="79"/>
    </location>
</feature>
<dbReference type="EMBL" id="QGKX02001521">
    <property type="protein sequence ID" value="KAF3508527.1"/>
    <property type="molecule type" value="Genomic_DNA"/>
</dbReference>
<evidence type="ECO:0000256" key="1">
    <source>
        <dbReference type="SAM" id="MobiDB-lite"/>
    </source>
</evidence>
<feature type="compositionally biased region" description="Polar residues" evidence="1">
    <location>
        <begin position="285"/>
        <end position="294"/>
    </location>
</feature>
<feature type="region of interest" description="Disordered" evidence="1">
    <location>
        <begin position="146"/>
        <end position="186"/>
    </location>
</feature>
<feature type="region of interest" description="Disordered" evidence="1">
    <location>
        <begin position="282"/>
        <end position="320"/>
    </location>
</feature>
<sequence>MWSMKKEDLALKERLSKIKLLDTLIARQGTFADYEEDLKKRLINELMPNYSKATEVDSGGDDEATTRPPGVKAAKARSRKPLVDGKELGDFQTMWSMKKADLALKERSRVKKREQDSRNMKCLFQVTGNEACGLCSELFSEGSSKKRKSVDVSQSASSKATEVDSGGNDEATTRPPGVKAAKARSRKPLVDGKELAEFQTMWSMKKEDLALKERLSKIKLLDTLIARQGTFADYEEDLKKRLINELMPNYCIVTGEDRLKDSRTKKLAHCVVIADGSSKKRKSVDVSQSASSKTTEVDSGGDDEATTRPPGVKASKARSRKPLVDGKELAEFQTMWSMKKEDLALKERLSKIKLLDTLIARQGTLPDYEKDLKKRLVNELMPN</sequence>
<protein>
    <submittedName>
        <fullName evidence="2">Uncharacterized protein</fullName>
    </submittedName>
</protein>
<gene>
    <name evidence="2" type="ORF">F2Q69_00009636</name>
</gene>
<evidence type="ECO:0000313" key="3">
    <source>
        <dbReference type="Proteomes" id="UP000712600"/>
    </source>
</evidence>
<accession>A0A8S9P5M3</accession>
<dbReference type="AlphaFoldDB" id="A0A8S9P5M3"/>
<comment type="caution">
    <text evidence="2">The sequence shown here is derived from an EMBL/GenBank/DDBJ whole genome shotgun (WGS) entry which is preliminary data.</text>
</comment>
<organism evidence="2 3">
    <name type="scientific">Brassica cretica</name>
    <name type="common">Mustard</name>
    <dbReference type="NCBI Taxonomy" id="69181"/>
    <lineage>
        <taxon>Eukaryota</taxon>
        <taxon>Viridiplantae</taxon>
        <taxon>Streptophyta</taxon>
        <taxon>Embryophyta</taxon>
        <taxon>Tracheophyta</taxon>
        <taxon>Spermatophyta</taxon>
        <taxon>Magnoliopsida</taxon>
        <taxon>eudicotyledons</taxon>
        <taxon>Gunneridae</taxon>
        <taxon>Pentapetalae</taxon>
        <taxon>rosids</taxon>
        <taxon>malvids</taxon>
        <taxon>Brassicales</taxon>
        <taxon>Brassicaceae</taxon>
        <taxon>Brassiceae</taxon>
        <taxon>Brassica</taxon>
    </lineage>
</organism>